<feature type="domain" description="C2H2-type" evidence="8">
    <location>
        <begin position="76"/>
        <end position="100"/>
    </location>
</feature>
<dbReference type="GeneID" id="112452541"/>
<evidence type="ECO:0000256" key="1">
    <source>
        <dbReference type="ARBA" id="ARBA00004123"/>
    </source>
</evidence>
<evidence type="ECO:0000313" key="10">
    <source>
        <dbReference type="RefSeq" id="XP_024868582.1"/>
    </source>
</evidence>
<reference evidence="10" key="1">
    <citation type="submission" date="2025-08" db="UniProtKB">
        <authorList>
            <consortium name="RefSeq"/>
        </authorList>
    </citation>
    <scope>IDENTIFICATION</scope>
    <source>
        <tissue evidence="10">Whole body</tissue>
    </source>
</reference>
<dbReference type="Gene3D" id="3.30.160.60">
    <property type="entry name" value="Classic Zinc Finger"/>
    <property type="match status" value="2"/>
</dbReference>
<evidence type="ECO:0000313" key="9">
    <source>
        <dbReference type="Proteomes" id="UP000504618"/>
    </source>
</evidence>
<dbReference type="InterPro" id="IPR013087">
    <property type="entry name" value="Znf_C2H2_type"/>
</dbReference>
<comment type="subcellular location">
    <subcellularLocation>
        <location evidence="1">Nucleus</location>
    </subcellularLocation>
</comment>
<keyword evidence="3" id="KW-0677">Repeat</keyword>
<proteinExistence type="predicted"/>
<dbReference type="SUPFAM" id="SSF57667">
    <property type="entry name" value="beta-beta-alpha zinc fingers"/>
    <property type="match status" value="2"/>
</dbReference>
<dbReference type="PROSITE" id="PS00028">
    <property type="entry name" value="ZINC_FINGER_C2H2_1"/>
    <property type="match status" value="1"/>
</dbReference>
<evidence type="ECO:0000256" key="4">
    <source>
        <dbReference type="ARBA" id="ARBA00022771"/>
    </source>
</evidence>
<evidence type="ECO:0000256" key="6">
    <source>
        <dbReference type="ARBA" id="ARBA00023242"/>
    </source>
</evidence>
<evidence type="ECO:0000259" key="8">
    <source>
        <dbReference type="PROSITE" id="PS50157"/>
    </source>
</evidence>
<evidence type="ECO:0000256" key="7">
    <source>
        <dbReference type="PROSITE-ProRule" id="PRU00042"/>
    </source>
</evidence>
<dbReference type="AlphaFoldDB" id="A0A6J1PG94"/>
<protein>
    <submittedName>
        <fullName evidence="10">Zinc finger protein 91-like</fullName>
    </submittedName>
</protein>
<dbReference type="GO" id="GO:0005634">
    <property type="term" value="C:nucleus"/>
    <property type="evidence" value="ECO:0007669"/>
    <property type="project" value="UniProtKB-SubCell"/>
</dbReference>
<dbReference type="GO" id="GO:0000981">
    <property type="term" value="F:DNA-binding transcription factor activity, RNA polymerase II-specific"/>
    <property type="evidence" value="ECO:0007669"/>
    <property type="project" value="TreeGrafter"/>
</dbReference>
<keyword evidence="9" id="KW-1185">Reference proteome</keyword>
<evidence type="ECO:0000256" key="3">
    <source>
        <dbReference type="ARBA" id="ARBA00022737"/>
    </source>
</evidence>
<dbReference type="Pfam" id="PF00096">
    <property type="entry name" value="zf-C2H2"/>
    <property type="match status" value="1"/>
</dbReference>
<dbReference type="GO" id="GO:0008270">
    <property type="term" value="F:zinc ion binding"/>
    <property type="evidence" value="ECO:0007669"/>
    <property type="project" value="UniProtKB-KW"/>
</dbReference>
<keyword evidence="4 7" id="KW-0863">Zinc-finger</keyword>
<gene>
    <name evidence="10" type="primary">LOC112452541</name>
</gene>
<sequence>MRLAVSKVWSITSHEFRDTDDSLKARGFNDSVTFPTNADYSNERQILICNLCGNAYSWISSLRRHQLQCGNKEAKISCDFCAKKFYRRDRLKEHLFVYHSDVISECRTRPTKVAEYSIPRLIVKKIEKLQYAKKPMIYKCTRCTKSYQLETSLRRHQRLECGIEPKHECLMCGKKFTYKFMLTHHLVSCKKKTASKEMF</sequence>
<keyword evidence="6" id="KW-0539">Nucleus</keyword>
<keyword evidence="5" id="KW-0862">Zinc</keyword>
<dbReference type="PROSITE" id="PS50157">
    <property type="entry name" value="ZINC_FINGER_C2H2_2"/>
    <property type="match status" value="3"/>
</dbReference>
<evidence type="ECO:0000256" key="5">
    <source>
        <dbReference type="ARBA" id="ARBA00022833"/>
    </source>
</evidence>
<organism evidence="9 10">
    <name type="scientific">Temnothorax curvispinosus</name>
    <dbReference type="NCBI Taxonomy" id="300111"/>
    <lineage>
        <taxon>Eukaryota</taxon>
        <taxon>Metazoa</taxon>
        <taxon>Ecdysozoa</taxon>
        <taxon>Arthropoda</taxon>
        <taxon>Hexapoda</taxon>
        <taxon>Insecta</taxon>
        <taxon>Pterygota</taxon>
        <taxon>Neoptera</taxon>
        <taxon>Endopterygota</taxon>
        <taxon>Hymenoptera</taxon>
        <taxon>Apocrita</taxon>
        <taxon>Aculeata</taxon>
        <taxon>Formicoidea</taxon>
        <taxon>Formicidae</taxon>
        <taxon>Myrmicinae</taxon>
        <taxon>Temnothorax</taxon>
    </lineage>
</organism>
<feature type="domain" description="C2H2-type" evidence="8">
    <location>
        <begin position="138"/>
        <end position="165"/>
    </location>
</feature>
<evidence type="ECO:0000256" key="2">
    <source>
        <dbReference type="ARBA" id="ARBA00022723"/>
    </source>
</evidence>
<dbReference type="RefSeq" id="XP_024868582.1">
    <property type="nucleotide sequence ID" value="XM_025012814.1"/>
</dbReference>
<dbReference type="PANTHER" id="PTHR24394:SF29">
    <property type="entry name" value="MYONEURIN"/>
    <property type="match status" value="1"/>
</dbReference>
<name>A0A6J1PG94_9HYME</name>
<dbReference type="InterPro" id="IPR036236">
    <property type="entry name" value="Znf_C2H2_sf"/>
</dbReference>
<dbReference type="PANTHER" id="PTHR24394">
    <property type="entry name" value="ZINC FINGER PROTEIN"/>
    <property type="match status" value="1"/>
</dbReference>
<dbReference type="Proteomes" id="UP000504618">
    <property type="component" value="Unplaced"/>
</dbReference>
<keyword evidence="2" id="KW-0479">Metal-binding</keyword>
<accession>A0A6J1PG94</accession>
<dbReference type="OrthoDB" id="10004641at2759"/>
<feature type="domain" description="C2H2-type" evidence="8">
    <location>
        <begin position="167"/>
        <end position="197"/>
    </location>
</feature>
<dbReference type="SMART" id="SM00355">
    <property type="entry name" value="ZnF_C2H2"/>
    <property type="match status" value="4"/>
</dbReference>